<dbReference type="PANTHER" id="PTHR30473">
    <property type="entry name" value="PROTEIN PHOH"/>
    <property type="match status" value="1"/>
</dbReference>
<evidence type="ECO:0000313" key="9">
    <source>
        <dbReference type="Proteomes" id="UP000318878"/>
    </source>
</evidence>
<accession>A0A5C5USU3</accession>
<comment type="caution">
    <text evidence="8">The sequence shown here is derived from an EMBL/GenBank/DDBJ whole genome shotgun (WGS) entry which is preliminary data.</text>
</comment>
<keyword evidence="3" id="KW-0963">Cytoplasm</keyword>
<dbReference type="PANTHER" id="PTHR30473:SF1">
    <property type="entry name" value="PHOH-LIKE PROTEIN"/>
    <property type="match status" value="1"/>
</dbReference>
<comment type="subcellular location">
    <subcellularLocation>
        <location evidence="1">Cytoplasm</location>
    </subcellularLocation>
</comment>
<evidence type="ECO:0000256" key="3">
    <source>
        <dbReference type="ARBA" id="ARBA00022490"/>
    </source>
</evidence>
<evidence type="ECO:0000256" key="2">
    <source>
        <dbReference type="ARBA" id="ARBA00010393"/>
    </source>
</evidence>
<keyword evidence="4" id="KW-0547">Nucleotide-binding</keyword>
<dbReference type="InterPro" id="IPR051451">
    <property type="entry name" value="PhoH2-like"/>
</dbReference>
<evidence type="ECO:0000256" key="6">
    <source>
        <dbReference type="ARBA" id="ARBA00039970"/>
    </source>
</evidence>
<dbReference type="InterPro" id="IPR036612">
    <property type="entry name" value="KH_dom_type_1_sf"/>
</dbReference>
<dbReference type="InterPro" id="IPR003714">
    <property type="entry name" value="PhoH"/>
</dbReference>
<comment type="similarity">
    <text evidence="2">Belongs to the PhoH family.</text>
</comment>
<dbReference type="SUPFAM" id="SSF54791">
    <property type="entry name" value="Eukaryotic type KH-domain (KH-domain type I)"/>
    <property type="match status" value="1"/>
</dbReference>
<evidence type="ECO:0000259" key="7">
    <source>
        <dbReference type="Pfam" id="PF02562"/>
    </source>
</evidence>
<keyword evidence="9" id="KW-1185">Reference proteome</keyword>
<proteinExistence type="inferred from homology"/>
<sequence>MYEATIRFLDNSSVLQLFGARDQHVRRIRESLGVTITHRDGRVRIAGRELAVAQATKVIEALRNKVERQGLITLDEVEDSLADVTGETTTKPKTLPISVFKKTQRVTPMTPGQAAYVEIMREHEMVFALGPAGTGKTYLAVAYAVESLLEQRIRKIVLVRPAVEAGEQLGFLPGTLHEKINPYLQPMLDSLGEMIDREQVARYMEQNVIEVIPLAFMRGRTLNDAFIILDEAQNTTVSQMKMFLTRLGKNSRMVISGDATQNDLPPNVSSGLADAIMRLKDIKGIGQVHLTQADIVRHALVQEIVNAYERGTNTN</sequence>
<evidence type="ECO:0000256" key="5">
    <source>
        <dbReference type="ARBA" id="ARBA00022840"/>
    </source>
</evidence>
<keyword evidence="5" id="KW-0067">ATP-binding</keyword>
<evidence type="ECO:0000256" key="1">
    <source>
        <dbReference type="ARBA" id="ARBA00004496"/>
    </source>
</evidence>
<dbReference type="Pfam" id="PF02562">
    <property type="entry name" value="PhoH"/>
    <property type="match status" value="1"/>
</dbReference>
<dbReference type="SUPFAM" id="SSF52540">
    <property type="entry name" value="P-loop containing nucleoside triphosphate hydrolases"/>
    <property type="match status" value="1"/>
</dbReference>
<dbReference type="OrthoDB" id="9773137at2"/>
<evidence type="ECO:0000256" key="4">
    <source>
        <dbReference type="ARBA" id="ARBA00022741"/>
    </source>
</evidence>
<name>A0A5C5USU3_9BACT</name>
<reference evidence="8 9" key="1">
    <citation type="submission" date="2019-02" db="EMBL/GenBank/DDBJ databases">
        <title>Deep-cultivation of Planctomycetes and their phenomic and genomic characterization uncovers novel biology.</title>
        <authorList>
            <person name="Wiegand S."/>
            <person name="Jogler M."/>
            <person name="Boedeker C."/>
            <person name="Pinto D."/>
            <person name="Vollmers J."/>
            <person name="Rivas-Marin E."/>
            <person name="Kohn T."/>
            <person name="Peeters S.H."/>
            <person name="Heuer A."/>
            <person name="Rast P."/>
            <person name="Oberbeckmann S."/>
            <person name="Bunk B."/>
            <person name="Jeske O."/>
            <person name="Meyerdierks A."/>
            <person name="Storesund J.E."/>
            <person name="Kallscheuer N."/>
            <person name="Luecker S."/>
            <person name="Lage O.M."/>
            <person name="Pohl T."/>
            <person name="Merkel B.J."/>
            <person name="Hornburger P."/>
            <person name="Mueller R.-W."/>
            <person name="Bruemmer F."/>
            <person name="Labrenz M."/>
            <person name="Spormann A.M."/>
            <person name="Op Den Camp H."/>
            <person name="Overmann J."/>
            <person name="Amann R."/>
            <person name="Jetten M.S.M."/>
            <person name="Mascher T."/>
            <person name="Medema M.H."/>
            <person name="Devos D.P."/>
            <person name="Kaster A.-K."/>
            <person name="Ovreas L."/>
            <person name="Rohde M."/>
            <person name="Galperin M.Y."/>
            <person name="Jogler C."/>
        </authorList>
    </citation>
    <scope>NUCLEOTIDE SEQUENCE [LARGE SCALE GENOMIC DNA]</scope>
    <source>
        <strain evidence="8 9">Enr8</strain>
    </source>
</reference>
<dbReference type="FunFam" id="3.40.50.300:FF:000013">
    <property type="entry name" value="PhoH family ATPase"/>
    <property type="match status" value="1"/>
</dbReference>
<dbReference type="AlphaFoldDB" id="A0A5C5USU3"/>
<dbReference type="GO" id="GO:0005524">
    <property type="term" value="F:ATP binding"/>
    <property type="evidence" value="ECO:0007669"/>
    <property type="project" value="UniProtKB-KW"/>
</dbReference>
<evidence type="ECO:0000313" key="8">
    <source>
        <dbReference type="EMBL" id="TWT29454.1"/>
    </source>
</evidence>
<dbReference type="GO" id="GO:0003723">
    <property type="term" value="F:RNA binding"/>
    <property type="evidence" value="ECO:0007669"/>
    <property type="project" value="InterPro"/>
</dbReference>
<organism evidence="8 9">
    <name type="scientific">Blastopirellula retiformator</name>
    <dbReference type="NCBI Taxonomy" id="2527970"/>
    <lineage>
        <taxon>Bacteria</taxon>
        <taxon>Pseudomonadati</taxon>
        <taxon>Planctomycetota</taxon>
        <taxon>Planctomycetia</taxon>
        <taxon>Pirellulales</taxon>
        <taxon>Pirellulaceae</taxon>
        <taxon>Blastopirellula</taxon>
    </lineage>
</organism>
<protein>
    <recommendedName>
        <fullName evidence="6">PhoH-like protein</fullName>
    </recommendedName>
</protein>
<dbReference type="RefSeq" id="WP_146436829.1">
    <property type="nucleotide sequence ID" value="NZ_SJPF01000008.1"/>
</dbReference>
<feature type="domain" description="PhoH-like protein" evidence="7">
    <location>
        <begin position="106"/>
        <end position="309"/>
    </location>
</feature>
<dbReference type="EMBL" id="SJPF01000008">
    <property type="protein sequence ID" value="TWT29454.1"/>
    <property type="molecule type" value="Genomic_DNA"/>
</dbReference>
<dbReference type="Gene3D" id="3.40.50.300">
    <property type="entry name" value="P-loop containing nucleotide triphosphate hydrolases"/>
    <property type="match status" value="1"/>
</dbReference>
<gene>
    <name evidence="8" type="ORF">Enr8_49700</name>
</gene>
<dbReference type="GO" id="GO:0005829">
    <property type="term" value="C:cytosol"/>
    <property type="evidence" value="ECO:0007669"/>
    <property type="project" value="TreeGrafter"/>
</dbReference>
<dbReference type="Proteomes" id="UP000318878">
    <property type="component" value="Unassembled WGS sequence"/>
</dbReference>
<dbReference type="InterPro" id="IPR027417">
    <property type="entry name" value="P-loop_NTPase"/>
</dbReference>